<dbReference type="CDD" id="cd01130">
    <property type="entry name" value="VirB11-like_ATPase"/>
    <property type="match status" value="1"/>
</dbReference>
<accession>A0ABW2RRB4</accession>
<dbReference type="InterPro" id="IPR001482">
    <property type="entry name" value="T2SS/T4SS_dom"/>
</dbReference>
<proteinExistence type="inferred from homology"/>
<evidence type="ECO:0000313" key="3">
    <source>
        <dbReference type="EMBL" id="MFC7443327.1"/>
    </source>
</evidence>
<sequence>MAIFSQNQRLSKHLKRQRINETQIQRSADDSRVNQLAQHFKARLLSETDLEKLTQMPSAELRITLDRLVSRYLAEEQVVLTGQERNRVINRIINESVGFGPLESLLEDEEITEIMVNGPYEVFYEKKGKLFKTDIQFRDEEALRHVIDRIVAPIGRRIDVSSPMVDARLPDGSRVNAVIPPISLKGSLLSIRKFRKDPIRLDDLISFGSMTPEMAQFLTSMVKAKLNIIISGGTGSGKTTLLNALACYIPEDERIITIEDMAELRIPHTHVVGMEARPANVEGKGEVSIRQLVRNALRMRPDRIIVGEVRGAEAFDMLQAMNTGHEGSITTVHANTPQDAMSRLEGMVMMSGMDLPSEIIRQYIVSAVDYIVQIGRLPDGQRKMLAIAEMQQKEDGSVKMIDIFRFVQTNVDGDGKVEGYFAPTGYLPSCLDRLKAYGVGVDRKIFQPNQAGVKE</sequence>
<organism evidence="3 4">
    <name type="scientific">Laceyella putida</name>
    <dbReference type="NCBI Taxonomy" id="110101"/>
    <lineage>
        <taxon>Bacteria</taxon>
        <taxon>Bacillati</taxon>
        <taxon>Bacillota</taxon>
        <taxon>Bacilli</taxon>
        <taxon>Bacillales</taxon>
        <taxon>Thermoactinomycetaceae</taxon>
        <taxon>Laceyella</taxon>
    </lineage>
</organism>
<dbReference type="PANTHER" id="PTHR30486:SF15">
    <property type="entry name" value="TYPE II_IV SECRETION SYSTEM ATPASE"/>
    <property type="match status" value="1"/>
</dbReference>
<dbReference type="Gene3D" id="3.30.450.380">
    <property type="match status" value="1"/>
</dbReference>
<dbReference type="SMART" id="SM00382">
    <property type="entry name" value="AAA"/>
    <property type="match status" value="1"/>
</dbReference>
<evidence type="ECO:0000259" key="2">
    <source>
        <dbReference type="SMART" id="SM00382"/>
    </source>
</evidence>
<dbReference type="Gene3D" id="3.40.50.300">
    <property type="entry name" value="P-loop containing nucleotide triphosphate hydrolases"/>
    <property type="match status" value="1"/>
</dbReference>
<comment type="similarity">
    <text evidence="1">Belongs to the GSP E family.</text>
</comment>
<dbReference type="SUPFAM" id="SSF52540">
    <property type="entry name" value="P-loop containing nucleoside triphosphate hydrolases"/>
    <property type="match status" value="1"/>
</dbReference>
<dbReference type="EMBL" id="JBHTBW010000085">
    <property type="protein sequence ID" value="MFC7443327.1"/>
    <property type="molecule type" value="Genomic_DNA"/>
</dbReference>
<reference evidence="4" key="1">
    <citation type="journal article" date="2019" name="Int. J. Syst. Evol. Microbiol.">
        <title>The Global Catalogue of Microorganisms (GCM) 10K type strain sequencing project: providing services to taxonomists for standard genome sequencing and annotation.</title>
        <authorList>
            <consortium name="The Broad Institute Genomics Platform"/>
            <consortium name="The Broad Institute Genome Sequencing Center for Infectious Disease"/>
            <person name="Wu L."/>
            <person name="Ma J."/>
        </authorList>
    </citation>
    <scope>NUCLEOTIDE SEQUENCE [LARGE SCALE GENOMIC DNA]</scope>
    <source>
        <strain evidence="4">CGMCC 1.12942</strain>
    </source>
</reference>
<evidence type="ECO:0000313" key="4">
    <source>
        <dbReference type="Proteomes" id="UP001596500"/>
    </source>
</evidence>
<dbReference type="Proteomes" id="UP001596500">
    <property type="component" value="Unassembled WGS sequence"/>
</dbReference>
<dbReference type="InterPro" id="IPR050921">
    <property type="entry name" value="T4SS_GSP_E_ATPase"/>
</dbReference>
<protein>
    <submittedName>
        <fullName evidence="3">CpaF family protein</fullName>
    </submittedName>
</protein>
<name>A0ABW2RRB4_9BACL</name>
<feature type="domain" description="AAA+ ATPase" evidence="2">
    <location>
        <begin position="224"/>
        <end position="354"/>
    </location>
</feature>
<gene>
    <name evidence="3" type="ORF">ACFQNG_19915</name>
</gene>
<dbReference type="Pfam" id="PF00437">
    <property type="entry name" value="T2SSE"/>
    <property type="match status" value="1"/>
</dbReference>
<keyword evidence="4" id="KW-1185">Reference proteome</keyword>
<dbReference type="RefSeq" id="WP_379867655.1">
    <property type="nucleotide sequence ID" value="NZ_JBHTBW010000085.1"/>
</dbReference>
<comment type="caution">
    <text evidence="3">The sequence shown here is derived from an EMBL/GenBank/DDBJ whole genome shotgun (WGS) entry which is preliminary data.</text>
</comment>
<dbReference type="InterPro" id="IPR027417">
    <property type="entry name" value="P-loop_NTPase"/>
</dbReference>
<evidence type="ECO:0000256" key="1">
    <source>
        <dbReference type="ARBA" id="ARBA00006611"/>
    </source>
</evidence>
<dbReference type="PANTHER" id="PTHR30486">
    <property type="entry name" value="TWITCHING MOTILITY PROTEIN PILT"/>
    <property type="match status" value="1"/>
</dbReference>
<dbReference type="InterPro" id="IPR003593">
    <property type="entry name" value="AAA+_ATPase"/>
</dbReference>